<reference evidence="3" key="1">
    <citation type="journal article" date="2018" name="DNA Res.">
        <title>Multiple hybrid de novo genome assembly of finger millet, an orphan allotetraploid crop.</title>
        <authorList>
            <person name="Hatakeyama M."/>
            <person name="Aluri S."/>
            <person name="Balachadran M.T."/>
            <person name="Sivarajan S.R."/>
            <person name="Patrignani A."/>
            <person name="Gruter S."/>
            <person name="Poveda L."/>
            <person name="Shimizu-Inatsugi R."/>
            <person name="Baeten J."/>
            <person name="Francoijs K.J."/>
            <person name="Nataraja K.N."/>
            <person name="Reddy Y.A.N."/>
            <person name="Phadnis S."/>
            <person name="Ravikumar R.L."/>
            <person name="Schlapbach R."/>
            <person name="Sreeman S.M."/>
            <person name="Shimizu K.K."/>
        </authorList>
    </citation>
    <scope>NUCLEOTIDE SEQUENCE</scope>
</reference>
<accession>A0AAV5DMC9</accession>
<dbReference type="EMBL" id="BQKI01000018">
    <property type="protein sequence ID" value="GJN11643.1"/>
    <property type="molecule type" value="Genomic_DNA"/>
</dbReference>
<feature type="compositionally biased region" description="Low complexity" evidence="1">
    <location>
        <begin position="9"/>
        <end position="21"/>
    </location>
</feature>
<dbReference type="InterPro" id="IPR057287">
    <property type="entry name" value="Ndx_N"/>
</dbReference>
<dbReference type="Pfam" id="PF25246">
    <property type="entry name" value="Nodulin_N"/>
    <property type="match status" value="1"/>
</dbReference>
<evidence type="ECO:0000259" key="2">
    <source>
        <dbReference type="Pfam" id="PF25246"/>
    </source>
</evidence>
<feature type="domain" description="Nodulin homeobox N-terminal" evidence="2">
    <location>
        <begin position="34"/>
        <end position="90"/>
    </location>
</feature>
<evidence type="ECO:0000313" key="4">
    <source>
        <dbReference type="Proteomes" id="UP001054889"/>
    </source>
</evidence>
<gene>
    <name evidence="3" type="primary">ga29846</name>
    <name evidence="3" type="ORF">PR202_ga29846</name>
</gene>
<dbReference type="GO" id="GO:0009908">
    <property type="term" value="P:flower development"/>
    <property type="evidence" value="ECO:0007669"/>
    <property type="project" value="InterPro"/>
</dbReference>
<dbReference type="PANTHER" id="PTHR35743:SF1">
    <property type="entry name" value="NODULIN HOMEOBOX"/>
    <property type="match status" value="1"/>
</dbReference>
<sequence>MRREHRRSQAASSQSTAARAARMVHKPAVSSSFSRREVDMEKRVSSLPLHLLAVSLELEQGSDLTYVLRGMHFLHSLSEVATRHTRLEQVTSFIILH</sequence>
<dbReference type="Proteomes" id="UP001054889">
    <property type="component" value="Unassembled WGS sequence"/>
</dbReference>
<dbReference type="InterPro" id="IPR039325">
    <property type="entry name" value="NDX"/>
</dbReference>
<reference evidence="3" key="2">
    <citation type="submission" date="2021-12" db="EMBL/GenBank/DDBJ databases">
        <title>Resequencing data analysis of finger millet.</title>
        <authorList>
            <person name="Hatakeyama M."/>
            <person name="Aluri S."/>
            <person name="Balachadran M.T."/>
            <person name="Sivarajan S.R."/>
            <person name="Poveda L."/>
            <person name="Shimizu-Inatsugi R."/>
            <person name="Schlapbach R."/>
            <person name="Sreeman S.M."/>
            <person name="Shimizu K.K."/>
        </authorList>
    </citation>
    <scope>NUCLEOTIDE SEQUENCE</scope>
</reference>
<dbReference type="GO" id="GO:0003697">
    <property type="term" value="F:single-stranded DNA binding"/>
    <property type="evidence" value="ECO:0007669"/>
    <property type="project" value="InterPro"/>
</dbReference>
<evidence type="ECO:0000313" key="3">
    <source>
        <dbReference type="EMBL" id="GJN11643.1"/>
    </source>
</evidence>
<evidence type="ECO:0000256" key="1">
    <source>
        <dbReference type="SAM" id="MobiDB-lite"/>
    </source>
</evidence>
<organism evidence="3 4">
    <name type="scientific">Eleusine coracana subsp. coracana</name>
    <dbReference type="NCBI Taxonomy" id="191504"/>
    <lineage>
        <taxon>Eukaryota</taxon>
        <taxon>Viridiplantae</taxon>
        <taxon>Streptophyta</taxon>
        <taxon>Embryophyta</taxon>
        <taxon>Tracheophyta</taxon>
        <taxon>Spermatophyta</taxon>
        <taxon>Magnoliopsida</taxon>
        <taxon>Liliopsida</taxon>
        <taxon>Poales</taxon>
        <taxon>Poaceae</taxon>
        <taxon>PACMAD clade</taxon>
        <taxon>Chloridoideae</taxon>
        <taxon>Cynodonteae</taxon>
        <taxon>Eleusininae</taxon>
        <taxon>Eleusine</taxon>
    </lineage>
</organism>
<dbReference type="AlphaFoldDB" id="A0AAV5DMC9"/>
<comment type="caution">
    <text evidence="3">The sequence shown here is derived from an EMBL/GenBank/DDBJ whole genome shotgun (WGS) entry which is preliminary data.</text>
</comment>
<keyword evidence="4" id="KW-1185">Reference proteome</keyword>
<protein>
    <recommendedName>
        <fullName evidence="2">Nodulin homeobox N-terminal domain-containing protein</fullName>
    </recommendedName>
</protein>
<dbReference type="PANTHER" id="PTHR35743">
    <property type="entry name" value="NODULIN HOMEOBOX"/>
    <property type="match status" value="1"/>
</dbReference>
<feature type="region of interest" description="Disordered" evidence="1">
    <location>
        <begin position="1"/>
        <end position="32"/>
    </location>
</feature>
<proteinExistence type="predicted"/>
<name>A0AAV5DMC9_ELECO</name>